<organism evidence="2 3">
    <name type="scientific">Reticulomyxa filosa</name>
    <dbReference type="NCBI Taxonomy" id="46433"/>
    <lineage>
        <taxon>Eukaryota</taxon>
        <taxon>Sar</taxon>
        <taxon>Rhizaria</taxon>
        <taxon>Retaria</taxon>
        <taxon>Foraminifera</taxon>
        <taxon>Monothalamids</taxon>
        <taxon>Reticulomyxidae</taxon>
        <taxon>Reticulomyxa</taxon>
    </lineage>
</organism>
<accession>X6MCZ3</accession>
<evidence type="ECO:0000313" key="3">
    <source>
        <dbReference type="Proteomes" id="UP000023152"/>
    </source>
</evidence>
<proteinExistence type="predicted"/>
<evidence type="ECO:0000256" key="1">
    <source>
        <dbReference type="SAM" id="Phobius"/>
    </source>
</evidence>
<dbReference type="Proteomes" id="UP000023152">
    <property type="component" value="Unassembled WGS sequence"/>
</dbReference>
<dbReference type="AlphaFoldDB" id="X6MCZ3"/>
<keyword evidence="3" id="KW-1185">Reference proteome</keyword>
<keyword evidence="1" id="KW-0812">Transmembrane</keyword>
<feature type="transmembrane region" description="Helical" evidence="1">
    <location>
        <begin position="6"/>
        <end position="28"/>
    </location>
</feature>
<name>X6MCZ3_RETFI</name>
<dbReference type="EMBL" id="ASPP01022073">
    <property type="protein sequence ID" value="ETO11764.1"/>
    <property type="molecule type" value="Genomic_DNA"/>
</dbReference>
<evidence type="ECO:0000313" key="2">
    <source>
        <dbReference type="EMBL" id="ETO11764.1"/>
    </source>
</evidence>
<keyword evidence="1" id="KW-0472">Membrane</keyword>
<reference evidence="2 3" key="1">
    <citation type="journal article" date="2013" name="Curr. Biol.">
        <title>The Genome of the Foraminiferan Reticulomyxa filosa.</title>
        <authorList>
            <person name="Glockner G."/>
            <person name="Hulsmann N."/>
            <person name="Schleicher M."/>
            <person name="Noegel A.A."/>
            <person name="Eichinger L."/>
            <person name="Gallinger C."/>
            <person name="Pawlowski J."/>
            <person name="Sierra R."/>
            <person name="Euteneuer U."/>
            <person name="Pillet L."/>
            <person name="Moustafa A."/>
            <person name="Platzer M."/>
            <person name="Groth M."/>
            <person name="Szafranski K."/>
            <person name="Schliwa M."/>
        </authorList>
    </citation>
    <scope>NUCLEOTIDE SEQUENCE [LARGE SCALE GENOMIC DNA]</scope>
</reference>
<sequence>MKVEIVLLVTGINIFFSLKIINITLFVCMDVGEKGGKLLMWIKKKKRKKLEEKREINKKNVIINKKKRRNKKKRKKEIKKRKKYTYKKTYEKKIDQVNRELKVQLQKHQKKKESVLILLPKSNDPSLKIPIEQGNENNPSNNNISLPANFTTTKQPAKQSEKGNKTNSITIESFCHCECFDIEENEKEDGKVNISIADNQAMYGRLANFVYQQLLYWENHVLGGHHCGSAKIRRSRGRNENSNRNPNGSEVQMLLSEIWCLFIKDLAFINTGGYHRDRNKTASLPKDKVNVNINKASQKKESLDMWPEYESKLKMDSEFKSEDGVVSAMIDRANEVWTKINIDEYLEQQMFHD</sequence>
<gene>
    <name evidence="2" type="ORF">RFI_25613</name>
</gene>
<comment type="caution">
    <text evidence="2">The sequence shown here is derived from an EMBL/GenBank/DDBJ whole genome shotgun (WGS) entry which is preliminary data.</text>
</comment>
<keyword evidence="1" id="KW-1133">Transmembrane helix</keyword>
<protein>
    <submittedName>
        <fullName evidence="2">Uncharacterized protein</fullName>
    </submittedName>
</protein>